<name>A0A6M0K504_9GAMM</name>
<dbReference type="Proteomes" id="UP000483379">
    <property type="component" value="Unassembled WGS sequence"/>
</dbReference>
<dbReference type="AlphaFoldDB" id="A0A6M0K504"/>
<evidence type="ECO:0000313" key="2">
    <source>
        <dbReference type="EMBL" id="NEV64509.1"/>
    </source>
</evidence>
<keyword evidence="3" id="KW-1185">Reference proteome</keyword>
<proteinExistence type="predicted"/>
<dbReference type="EMBL" id="JAAIJQ010000094">
    <property type="protein sequence ID" value="NEV64509.1"/>
    <property type="molecule type" value="Genomic_DNA"/>
</dbReference>
<organism evidence="2 3">
    <name type="scientific">Thiorhodococcus minor</name>
    <dbReference type="NCBI Taxonomy" id="57489"/>
    <lineage>
        <taxon>Bacteria</taxon>
        <taxon>Pseudomonadati</taxon>
        <taxon>Pseudomonadota</taxon>
        <taxon>Gammaproteobacteria</taxon>
        <taxon>Chromatiales</taxon>
        <taxon>Chromatiaceae</taxon>
        <taxon>Thiorhodococcus</taxon>
    </lineage>
</organism>
<evidence type="ECO:0000256" key="1">
    <source>
        <dbReference type="SAM" id="MobiDB-lite"/>
    </source>
</evidence>
<accession>A0A6M0K504</accession>
<reference evidence="2 3" key="1">
    <citation type="submission" date="2020-02" db="EMBL/GenBank/DDBJ databases">
        <title>Genome sequences of Thiorhodococcus mannitoliphagus and Thiorhodococcus minor, purple sulfur photosynthetic bacteria in the gammaproteobacterial family, Chromatiaceae.</title>
        <authorList>
            <person name="Aviles F.A."/>
            <person name="Meyer T.E."/>
            <person name="Kyndt J.A."/>
        </authorList>
    </citation>
    <scope>NUCLEOTIDE SEQUENCE [LARGE SCALE GENOMIC DNA]</scope>
    <source>
        <strain evidence="2 3">DSM 11518</strain>
    </source>
</reference>
<feature type="region of interest" description="Disordered" evidence="1">
    <location>
        <begin position="269"/>
        <end position="289"/>
    </location>
</feature>
<comment type="caution">
    <text evidence="2">The sequence shown here is derived from an EMBL/GenBank/DDBJ whole genome shotgun (WGS) entry which is preliminary data.</text>
</comment>
<evidence type="ECO:0000313" key="3">
    <source>
        <dbReference type="Proteomes" id="UP000483379"/>
    </source>
</evidence>
<protein>
    <submittedName>
        <fullName evidence="2">Uncharacterized protein</fullName>
    </submittedName>
</protein>
<gene>
    <name evidence="2" type="ORF">G3446_22000</name>
</gene>
<feature type="compositionally biased region" description="Basic and acidic residues" evidence="1">
    <location>
        <begin position="280"/>
        <end position="289"/>
    </location>
</feature>
<sequence>MISFQNPSIEEFVERKVLFDPYALASVAKAVATVSQARTVLKSVQNSNHDSASMGLWATLREKGKSFNGKPNGRLRRIIFGSLKTPRTYWSRHRPAAAEVAQVQLAIKGAARIDDEYTQHLREKVLTTLGWQAIVNELAADENVVYSVLQLQKWIAEDSGWVGHDKMASERCLREAAFGLLADHELPVSWIETVVVLYRAVTTVSSDLPDELRNRFQHLATRLVEIIPDITDEPDIVRAEADSLREFGELMSWPVESMYEKLVAEANALEGDPEDEEDQNVDRLGKSENASDRFDIDGLFEGLLDRC</sequence>
<dbReference type="RefSeq" id="WP_164455325.1">
    <property type="nucleotide sequence ID" value="NZ_JAAIJQ010000094.1"/>
</dbReference>